<dbReference type="STRING" id="158898.SAMN04488548_1342393"/>
<dbReference type="InterPro" id="IPR024244">
    <property type="entry name" value="DUF2537"/>
</dbReference>
<dbReference type="Proteomes" id="UP000183180">
    <property type="component" value="Unassembled WGS sequence"/>
</dbReference>
<evidence type="ECO:0000256" key="1">
    <source>
        <dbReference type="SAM" id="Phobius"/>
    </source>
</evidence>
<protein>
    <recommendedName>
        <fullName evidence="4">DUF2537 domain-containing protein</fullName>
    </recommendedName>
</protein>
<dbReference type="EMBL" id="FNLM01000034">
    <property type="protein sequence ID" value="SDU58676.1"/>
    <property type="molecule type" value="Genomic_DNA"/>
</dbReference>
<evidence type="ECO:0000313" key="2">
    <source>
        <dbReference type="EMBL" id="SDU58676.1"/>
    </source>
</evidence>
<reference evidence="2 3" key="1">
    <citation type="submission" date="2016-10" db="EMBL/GenBank/DDBJ databases">
        <authorList>
            <person name="de Groot N.N."/>
        </authorList>
    </citation>
    <scope>NUCLEOTIDE SEQUENCE [LARGE SCALE GENOMIC DNA]</scope>
    <source>
        <strain evidence="2 3">DSM 44215</strain>
    </source>
</reference>
<evidence type="ECO:0008006" key="4">
    <source>
        <dbReference type="Google" id="ProtNLM"/>
    </source>
</evidence>
<keyword evidence="1" id="KW-0472">Membrane</keyword>
<accession>A0A1H2JRB3</accession>
<dbReference type="AlphaFoldDB" id="A0A1H2JRB3"/>
<evidence type="ECO:0000313" key="3">
    <source>
        <dbReference type="Proteomes" id="UP000183180"/>
    </source>
</evidence>
<dbReference type="OrthoDB" id="4566858at2"/>
<feature type="transmembrane region" description="Helical" evidence="1">
    <location>
        <begin position="53"/>
        <end position="72"/>
    </location>
</feature>
<sequence>MNTPEQFGGGSEPTPWAGHTEPTPWVLGIIVSTVCALFGAFVLVGIYELIGGILKFLGIAAVLVVAGGLGWTLWEFRYRQVWRWIVWGLLIGFLAGVTSSIALLIMGR</sequence>
<dbReference type="RefSeq" id="WP_074850881.1">
    <property type="nucleotide sequence ID" value="NZ_FNLM01000034.1"/>
</dbReference>
<name>A0A1H2JRB3_9ACTN</name>
<keyword evidence="1" id="KW-0812">Transmembrane</keyword>
<proteinExistence type="predicted"/>
<dbReference type="Pfam" id="PF10801">
    <property type="entry name" value="DUF2537"/>
    <property type="match status" value="1"/>
</dbReference>
<organism evidence="2 3">
    <name type="scientific">Gordonia westfalica</name>
    <dbReference type="NCBI Taxonomy" id="158898"/>
    <lineage>
        <taxon>Bacteria</taxon>
        <taxon>Bacillati</taxon>
        <taxon>Actinomycetota</taxon>
        <taxon>Actinomycetes</taxon>
        <taxon>Mycobacteriales</taxon>
        <taxon>Gordoniaceae</taxon>
        <taxon>Gordonia</taxon>
    </lineage>
</organism>
<feature type="transmembrane region" description="Helical" evidence="1">
    <location>
        <begin position="84"/>
        <end position="106"/>
    </location>
</feature>
<gene>
    <name evidence="2" type="ORF">SAMN04488548_1342393</name>
</gene>
<feature type="transmembrane region" description="Helical" evidence="1">
    <location>
        <begin position="25"/>
        <end position="46"/>
    </location>
</feature>
<keyword evidence="1" id="KW-1133">Transmembrane helix</keyword>